<comment type="caution">
    <text evidence="1">The sequence shown here is derived from an EMBL/GenBank/DDBJ whole genome shotgun (WGS) entry which is preliminary data.</text>
</comment>
<dbReference type="CDD" id="cd18809">
    <property type="entry name" value="SF1_C_RecD"/>
    <property type="match status" value="1"/>
</dbReference>
<dbReference type="Proteomes" id="UP001159363">
    <property type="component" value="Chromosome 4"/>
</dbReference>
<gene>
    <name evidence="1" type="ORF">PR048_016248</name>
</gene>
<dbReference type="InterPro" id="IPR051055">
    <property type="entry name" value="PIF1_helicase"/>
</dbReference>
<proteinExistence type="predicted"/>
<dbReference type="Gene3D" id="3.40.50.300">
    <property type="entry name" value="P-loop containing nucleotide triphosphate hydrolases"/>
    <property type="match status" value="1"/>
</dbReference>
<accession>A0ABQ9HJT3</accession>
<dbReference type="InterPro" id="IPR027417">
    <property type="entry name" value="P-loop_NTPase"/>
</dbReference>
<evidence type="ECO:0000313" key="1">
    <source>
        <dbReference type="EMBL" id="KAJ8884391.1"/>
    </source>
</evidence>
<evidence type="ECO:0000313" key="2">
    <source>
        <dbReference type="Proteomes" id="UP001159363"/>
    </source>
</evidence>
<reference evidence="1 2" key="1">
    <citation type="submission" date="2023-02" db="EMBL/GenBank/DDBJ databases">
        <title>LHISI_Scaffold_Assembly.</title>
        <authorList>
            <person name="Stuart O.P."/>
            <person name="Cleave R."/>
            <person name="Magrath M.J.L."/>
            <person name="Mikheyev A.S."/>
        </authorList>
    </citation>
    <scope>NUCLEOTIDE SEQUENCE [LARGE SCALE GENOMIC DNA]</scope>
    <source>
        <strain evidence="1">Daus_M_001</strain>
        <tissue evidence="1">Leg muscle</tissue>
    </source>
</reference>
<dbReference type="PANTHER" id="PTHR47642">
    <property type="entry name" value="ATP-DEPENDENT DNA HELICASE"/>
    <property type="match status" value="1"/>
</dbReference>
<dbReference type="EMBL" id="JARBHB010000005">
    <property type="protein sequence ID" value="KAJ8884391.1"/>
    <property type="molecule type" value="Genomic_DNA"/>
</dbReference>
<evidence type="ECO:0008006" key="3">
    <source>
        <dbReference type="Google" id="ProtNLM"/>
    </source>
</evidence>
<keyword evidence="2" id="KW-1185">Reference proteome</keyword>
<sequence length="183" mass="20753">MRKQGNASIVDILGELQTEHFVELISKVNTSRKVTREFSIEKALQIYPTNQQDNDHNQMYETDMPSVRVDFASEGIHIIHPISVQFPAMFSYGTAERRMLPMILSWASTVHKMQGSTVDYAVIYLGPKHFAAGQAYVALSRVRSLDGLRIEELDCAKPSGKNPCNTEALMEMNRNRNNLITYD</sequence>
<protein>
    <recommendedName>
        <fullName evidence="3">ATP-dependent DNA helicase</fullName>
    </recommendedName>
</protein>
<dbReference type="PANTHER" id="PTHR47642:SF5">
    <property type="entry name" value="ATP-DEPENDENT DNA HELICASE"/>
    <property type="match status" value="1"/>
</dbReference>
<dbReference type="SUPFAM" id="SSF52540">
    <property type="entry name" value="P-loop containing nucleoside triphosphate hydrolases"/>
    <property type="match status" value="1"/>
</dbReference>
<organism evidence="1 2">
    <name type="scientific">Dryococelus australis</name>
    <dbReference type="NCBI Taxonomy" id="614101"/>
    <lineage>
        <taxon>Eukaryota</taxon>
        <taxon>Metazoa</taxon>
        <taxon>Ecdysozoa</taxon>
        <taxon>Arthropoda</taxon>
        <taxon>Hexapoda</taxon>
        <taxon>Insecta</taxon>
        <taxon>Pterygota</taxon>
        <taxon>Neoptera</taxon>
        <taxon>Polyneoptera</taxon>
        <taxon>Phasmatodea</taxon>
        <taxon>Verophasmatodea</taxon>
        <taxon>Anareolatae</taxon>
        <taxon>Phasmatidae</taxon>
        <taxon>Eurycanthinae</taxon>
        <taxon>Dryococelus</taxon>
    </lineage>
</organism>
<name>A0ABQ9HJT3_9NEOP</name>